<dbReference type="OrthoDB" id="1735038at2759"/>
<dbReference type="SUPFAM" id="SSF53474">
    <property type="entry name" value="alpha/beta-Hydrolases"/>
    <property type="match status" value="2"/>
</dbReference>
<reference evidence="6 7" key="1">
    <citation type="journal article" date="2014" name="Genome Biol. Evol.">
        <title>The secreted proteins of Achlya hypogyna and Thraustotheca clavata identify the ancestral oomycete secretome and reveal gene acquisitions by horizontal gene transfer.</title>
        <authorList>
            <person name="Misner I."/>
            <person name="Blouin N."/>
            <person name="Leonard G."/>
            <person name="Richards T.A."/>
            <person name="Lane C.E."/>
        </authorList>
    </citation>
    <scope>NUCLEOTIDE SEQUENCE [LARGE SCALE GENOMIC DNA]</scope>
    <source>
        <strain evidence="6 7">ATCC 34112</strain>
    </source>
</reference>
<dbReference type="Gene3D" id="1.20.120.980">
    <property type="entry name" value="Serine carboxypeptidase S28, SKS domain"/>
    <property type="match status" value="2"/>
</dbReference>
<evidence type="ECO:0000313" key="7">
    <source>
        <dbReference type="Proteomes" id="UP000243217"/>
    </source>
</evidence>
<gene>
    <name evidence="6" type="ORF">THRCLA_11060</name>
</gene>
<dbReference type="GO" id="GO:0008239">
    <property type="term" value="F:dipeptidyl-peptidase activity"/>
    <property type="evidence" value="ECO:0007669"/>
    <property type="project" value="TreeGrafter"/>
</dbReference>
<dbReference type="Gene3D" id="3.40.50.1820">
    <property type="entry name" value="alpha/beta hydrolase"/>
    <property type="match status" value="2"/>
</dbReference>
<keyword evidence="4" id="KW-0378">Hydrolase</keyword>
<keyword evidence="5" id="KW-0325">Glycoprotein</keyword>
<evidence type="ECO:0000256" key="3">
    <source>
        <dbReference type="ARBA" id="ARBA00022729"/>
    </source>
</evidence>
<comment type="caution">
    <text evidence="6">The sequence shown here is derived from an EMBL/GenBank/DDBJ whole genome shotgun (WGS) entry which is preliminary data.</text>
</comment>
<evidence type="ECO:0000256" key="1">
    <source>
        <dbReference type="ARBA" id="ARBA00011079"/>
    </source>
</evidence>
<dbReference type="GO" id="GO:0006508">
    <property type="term" value="P:proteolysis"/>
    <property type="evidence" value="ECO:0007669"/>
    <property type="project" value="UniProtKB-KW"/>
</dbReference>
<keyword evidence="2 6" id="KW-0645">Protease</keyword>
<protein>
    <submittedName>
        <fullName evidence="6">Serine protease family S28</fullName>
    </submittedName>
</protein>
<evidence type="ECO:0000256" key="4">
    <source>
        <dbReference type="ARBA" id="ARBA00022801"/>
    </source>
</evidence>
<evidence type="ECO:0000256" key="5">
    <source>
        <dbReference type="ARBA" id="ARBA00023180"/>
    </source>
</evidence>
<keyword evidence="3" id="KW-0732">Signal</keyword>
<dbReference type="Proteomes" id="UP000243217">
    <property type="component" value="Unassembled WGS sequence"/>
</dbReference>
<evidence type="ECO:0000256" key="2">
    <source>
        <dbReference type="ARBA" id="ARBA00022670"/>
    </source>
</evidence>
<keyword evidence="7" id="KW-1185">Reference proteome</keyword>
<dbReference type="Pfam" id="PF05577">
    <property type="entry name" value="Peptidase_S28"/>
    <property type="match status" value="2"/>
</dbReference>
<proteinExistence type="inferred from homology"/>
<feature type="non-terminal residue" evidence="6">
    <location>
        <position position="1"/>
    </location>
</feature>
<dbReference type="PANTHER" id="PTHR11010:SF117">
    <property type="entry name" value="SERINE PROTEASE 16"/>
    <property type="match status" value="1"/>
</dbReference>
<organism evidence="6 7">
    <name type="scientific">Thraustotheca clavata</name>
    <dbReference type="NCBI Taxonomy" id="74557"/>
    <lineage>
        <taxon>Eukaryota</taxon>
        <taxon>Sar</taxon>
        <taxon>Stramenopiles</taxon>
        <taxon>Oomycota</taxon>
        <taxon>Saprolegniomycetes</taxon>
        <taxon>Saprolegniales</taxon>
        <taxon>Achlyaceae</taxon>
        <taxon>Thraustotheca</taxon>
    </lineage>
</organism>
<dbReference type="InterPro" id="IPR029058">
    <property type="entry name" value="AB_hydrolase_fold"/>
</dbReference>
<dbReference type="InterPro" id="IPR008758">
    <property type="entry name" value="Peptidase_S28"/>
</dbReference>
<evidence type="ECO:0000313" key="6">
    <source>
        <dbReference type="EMBL" id="OQR82189.1"/>
    </source>
</evidence>
<dbReference type="AlphaFoldDB" id="A0A1V9Y931"/>
<dbReference type="EMBL" id="JNBS01004827">
    <property type="protein sequence ID" value="OQR82189.1"/>
    <property type="molecule type" value="Genomic_DNA"/>
</dbReference>
<name>A0A1V9Y931_9STRA</name>
<dbReference type="InterPro" id="IPR042269">
    <property type="entry name" value="Ser_carbopepase_S28_SKS"/>
</dbReference>
<dbReference type="PANTHER" id="PTHR11010">
    <property type="entry name" value="PROTEASE S28 PRO-X CARBOXYPEPTIDASE-RELATED"/>
    <property type="match status" value="1"/>
</dbReference>
<dbReference type="GO" id="GO:0070008">
    <property type="term" value="F:serine-type exopeptidase activity"/>
    <property type="evidence" value="ECO:0007669"/>
    <property type="project" value="InterPro"/>
</dbReference>
<accession>A0A1V9Y931</accession>
<sequence length="958" mass="106605">QAALPLLVRENTFLKHLHQVEESNSLEAATAVNDEYFDKQLLDHGVNPNCGENPTYWKQRFQVNDQYYKGPGSPVFFFIHGENVADPLYITSKGMFVNYAAQKYGALIVALEHRFYGLSQPTPDMSTANLKYHTSDQALGDIGTFSEFFVGHRNVSASSPWIAFGGSYPGMLAAWTKFRYPDRFVGSIASSAPIDIKADFFEYMNIVARGLQTIGGDECTSTLKEGLKQFHALVASDKADDLAKLNKLFNPCTPIATDLDRMDIEANVMGVYQGFAQNNDWDKYVLKDACADLTAKDGLSPLEKVAKINSRTYPKCTNSNYQADWVTAISDTTTDTVNIYRQWTFQTCNEFGFGQTAAKSTGPFSELKYVTAERVYYQMCKDAFGITDSDARIAAKRANYHGLDINVANVIFPSGTIDPWSALSVSNTTKLANPTSKSVYIEGTSHCDDMLTFPFDIMVRFLLAAALTSIIAISSVTDAFNPLLVKENTILKNLQKFESRHPTEDTVKVNDEWFEKQILDHDVNANCGAEPKYWKQRFHVNSQFYKGPGSPVFLYIHGENVAEAGYITSKYMYIVHEAEKYGAMLVALEHRFYGLSQPTPDMSTENLKYHTSDQALADLANFQDYFIANRNISTSSPWVAFGGSYPGMLAAWTKYRFPDRFAGSIASSAPIDIKADFYGYMDVVARGLHTIGGDECTNTLQEGLKQFHALVASEKPEDLATLNKLFNPCTPFKTDLDRMDIEANIMGAYQGFAQNNDWDKYVEKNACADLTAKDGLTPLEKVAKINARTFTAESNCTNSNYQNDWVTSVQDTTTDTVNINRQWTFQTCNEFGFGQTAAKSTGPFSELKYVTVERVYYQMCKDVFGITDTDARIAAKRANYHGLDINVANVAFPSGTIDPWSNLAPDNTTKLANPTSKVVFIEGTSHCGDMNSPDPADSPSLQWAHQQIDAAIASFIKK</sequence>
<comment type="similarity">
    <text evidence="1">Belongs to the peptidase S28 family.</text>
</comment>